<evidence type="ECO:0000256" key="1">
    <source>
        <dbReference type="SAM" id="Phobius"/>
    </source>
</evidence>
<gene>
    <name evidence="2" type="ORF">KGF56_000543</name>
</gene>
<keyword evidence="3" id="KW-1185">Reference proteome</keyword>
<dbReference type="AlphaFoldDB" id="A0AAI9WZT0"/>
<dbReference type="GO" id="GO:0033617">
    <property type="term" value="P:mitochondrial respiratory chain complex IV assembly"/>
    <property type="evidence" value="ECO:0007669"/>
    <property type="project" value="InterPro"/>
</dbReference>
<reference evidence="2" key="1">
    <citation type="journal article" date="2022" name="DNA Res.">
        <title>Genome analysis of five recently described species of the CUG-Ser clade uncovers Candida theae as a new hybrid lineage with pathogenic potential in the Candida parapsilosis species complex.</title>
        <authorList>
            <person name="Mixao V."/>
            <person name="Del Olmo V."/>
            <person name="Hegedusova E."/>
            <person name="Saus E."/>
            <person name="Pryszcz L."/>
            <person name="Cillingova A."/>
            <person name="Nosek J."/>
            <person name="Gabaldon T."/>
        </authorList>
    </citation>
    <scope>NUCLEOTIDE SEQUENCE</scope>
    <source>
        <strain evidence="2">CBS 10844</strain>
    </source>
</reference>
<dbReference type="RefSeq" id="XP_049182442.1">
    <property type="nucleotide sequence ID" value="XM_049326466.1"/>
</dbReference>
<dbReference type="GeneID" id="73378160"/>
<dbReference type="InterPro" id="IPR014807">
    <property type="entry name" value="Coa1"/>
</dbReference>
<keyword evidence="1" id="KW-0812">Transmembrane</keyword>
<evidence type="ECO:0000313" key="3">
    <source>
        <dbReference type="Proteomes" id="UP001202479"/>
    </source>
</evidence>
<sequence length="209" mass="24176">MSLSLRKSLFSMSRQVVCLRRFQICTRSFQQEQGKEQVNLFTSNNSAQPFQGGRKPNFGGSKPQITVDRELPYPYKKRDENRIYFVVFAVGITLSCLVIFNYEKSSSPIINSILYYLRRSTIAQDALGKDIDFASSWPWIWGTLNTVQGKIDIKFKVKGSEQKGWLILKADRESKMHPFVISEFVLEVDTPDSKVAYDMRLDPEYEFDL</sequence>
<name>A0AAI9WZT0_9ASCO</name>
<protein>
    <recommendedName>
        <fullName evidence="4">DUF1783-domain-containing protein</fullName>
    </recommendedName>
</protein>
<dbReference type="Proteomes" id="UP001202479">
    <property type="component" value="Unassembled WGS sequence"/>
</dbReference>
<feature type="transmembrane region" description="Helical" evidence="1">
    <location>
        <begin position="83"/>
        <end position="102"/>
    </location>
</feature>
<evidence type="ECO:0008006" key="4">
    <source>
        <dbReference type="Google" id="ProtNLM"/>
    </source>
</evidence>
<dbReference type="EMBL" id="JAHUZD010000022">
    <property type="protein sequence ID" value="KAI3406697.1"/>
    <property type="molecule type" value="Genomic_DNA"/>
</dbReference>
<dbReference type="Pfam" id="PF08695">
    <property type="entry name" value="Coa1"/>
    <property type="match status" value="1"/>
</dbReference>
<proteinExistence type="predicted"/>
<accession>A0AAI9WZT0</accession>
<organism evidence="2 3">
    <name type="scientific">Candida oxycetoniae</name>
    <dbReference type="NCBI Taxonomy" id="497107"/>
    <lineage>
        <taxon>Eukaryota</taxon>
        <taxon>Fungi</taxon>
        <taxon>Dikarya</taxon>
        <taxon>Ascomycota</taxon>
        <taxon>Saccharomycotina</taxon>
        <taxon>Pichiomycetes</taxon>
        <taxon>Debaryomycetaceae</taxon>
        <taxon>Candida/Lodderomyces clade</taxon>
        <taxon>Candida</taxon>
    </lineage>
</organism>
<dbReference type="PANTHER" id="PTHR28523">
    <property type="entry name" value="CYTOCHROME C OXIDASE ASSEMBLY FACTOR 1"/>
    <property type="match status" value="1"/>
</dbReference>
<keyword evidence="1" id="KW-0472">Membrane</keyword>
<dbReference type="InterPro" id="IPR042432">
    <property type="entry name" value="Coa1_fungi"/>
</dbReference>
<keyword evidence="1" id="KW-1133">Transmembrane helix</keyword>
<comment type="caution">
    <text evidence="2">The sequence shown here is derived from an EMBL/GenBank/DDBJ whole genome shotgun (WGS) entry which is preliminary data.</text>
</comment>
<dbReference type="GO" id="GO:0005743">
    <property type="term" value="C:mitochondrial inner membrane"/>
    <property type="evidence" value="ECO:0007669"/>
    <property type="project" value="TreeGrafter"/>
</dbReference>
<dbReference type="PANTHER" id="PTHR28523:SF1">
    <property type="entry name" value="CYTOCHROME C OXIDASE ASSEMBLY FACTOR 1"/>
    <property type="match status" value="1"/>
</dbReference>
<evidence type="ECO:0000313" key="2">
    <source>
        <dbReference type="EMBL" id="KAI3406697.1"/>
    </source>
</evidence>